<dbReference type="GO" id="GO:0040017">
    <property type="term" value="P:positive regulation of locomotion"/>
    <property type="evidence" value="ECO:0007669"/>
    <property type="project" value="UniProtKB-ARBA"/>
</dbReference>
<accession>A0A183BHV2</accession>
<dbReference type="FunFam" id="2.10.25.10:FF:000106">
    <property type="entry name" value="Heparan sulfate proteoglycan 2"/>
    <property type="match status" value="1"/>
</dbReference>
<evidence type="ECO:0000256" key="7">
    <source>
        <dbReference type="ARBA" id="ARBA00023157"/>
    </source>
</evidence>
<evidence type="ECO:0000259" key="12">
    <source>
        <dbReference type="PROSITE" id="PS50025"/>
    </source>
</evidence>
<keyword evidence="6" id="KW-0084">Basement membrane</keyword>
<dbReference type="CDD" id="cd00055">
    <property type="entry name" value="EGF_Lam"/>
    <property type="match status" value="11"/>
</dbReference>
<evidence type="ECO:0000256" key="3">
    <source>
        <dbReference type="ARBA" id="ARBA00022530"/>
    </source>
</evidence>
<dbReference type="InterPro" id="IPR000742">
    <property type="entry name" value="EGF"/>
</dbReference>
<feature type="disulfide bond" evidence="10">
    <location>
        <begin position="1219"/>
        <end position="1228"/>
    </location>
</feature>
<feature type="disulfide bond" evidence="10">
    <location>
        <begin position="714"/>
        <end position="723"/>
    </location>
</feature>
<keyword evidence="9 10" id="KW-0424">Laminin EGF-like domain</keyword>
<feature type="domain" description="Laminin EGF-like" evidence="13">
    <location>
        <begin position="554"/>
        <end position="599"/>
    </location>
</feature>
<feature type="domain" description="Laminin EGF-like" evidence="13">
    <location>
        <begin position="1099"/>
        <end position="1151"/>
    </location>
</feature>
<evidence type="ECO:0000256" key="6">
    <source>
        <dbReference type="ARBA" id="ARBA00022869"/>
    </source>
</evidence>
<dbReference type="GO" id="GO:0005604">
    <property type="term" value="C:basement membrane"/>
    <property type="evidence" value="ECO:0007669"/>
    <property type="project" value="UniProtKB-SubCell"/>
</dbReference>
<dbReference type="InterPro" id="IPR001791">
    <property type="entry name" value="Laminin_G"/>
</dbReference>
<feature type="disulfide bond" evidence="10">
    <location>
        <begin position="693"/>
        <end position="705"/>
    </location>
</feature>
<keyword evidence="5" id="KW-0677">Repeat</keyword>
<dbReference type="PANTHER" id="PTHR10574:SF406">
    <property type="entry name" value="LAMININ SUBUNIT ALPHA 5"/>
    <property type="match status" value="1"/>
</dbReference>
<dbReference type="InterPro" id="IPR002049">
    <property type="entry name" value="LE_dom"/>
</dbReference>
<dbReference type="FunFam" id="2.10.25.10:FF:000407">
    <property type="entry name" value="Laminin subunit alpha-3"/>
    <property type="match status" value="1"/>
</dbReference>
<feature type="domain" description="Laminin EGF-like" evidence="13">
    <location>
        <begin position="645"/>
        <end position="692"/>
    </location>
</feature>
<keyword evidence="2" id="KW-0964">Secreted</keyword>
<dbReference type="Pfam" id="PF02210">
    <property type="entry name" value="Laminin_G_2"/>
    <property type="match status" value="2"/>
</dbReference>
<dbReference type="PROSITE" id="PS01248">
    <property type="entry name" value="EGF_LAM_1"/>
    <property type="match status" value="7"/>
</dbReference>
<keyword evidence="8" id="KW-0325">Glycoprotein</keyword>
<dbReference type="SUPFAM" id="SSF57997">
    <property type="entry name" value="Tropomyosin"/>
    <property type="match status" value="1"/>
</dbReference>
<dbReference type="InterPro" id="IPR056863">
    <property type="entry name" value="LMN_ATRN_NET-like_EGF"/>
</dbReference>
<feature type="disulfide bond" evidence="10">
    <location>
        <begin position="1246"/>
        <end position="1258"/>
    </location>
</feature>
<evidence type="ECO:0000313" key="15">
    <source>
        <dbReference type="Proteomes" id="UP000050741"/>
    </source>
</evidence>
<organism evidence="15 16">
    <name type="scientific">Globodera pallida</name>
    <name type="common">Potato cyst nematode worm</name>
    <name type="synonym">Heterodera pallida</name>
    <dbReference type="NCBI Taxonomy" id="36090"/>
    <lineage>
        <taxon>Eukaryota</taxon>
        <taxon>Metazoa</taxon>
        <taxon>Ecdysozoa</taxon>
        <taxon>Nematoda</taxon>
        <taxon>Chromadorea</taxon>
        <taxon>Rhabditida</taxon>
        <taxon>Tylenchina</taxon>
        <taxon>Tylenchomorpha</taxon>
        <taxon>Tylenchoidea</taxon>
        <taxon>Heteroderidae</taxon>
        <taxon>Heteroderinae</taxon>
        <taxon>Globodera</taxon>
    </lineage>
</organism>
<dbReference type="Gene3D" id="2.10.25.10">
    <property type="entry name" value="Laminin"/>
    <property type="match status" value="10"/>
</dbReference>
<dbReference type="FunFam" id="2.10.25.10:FF:000083">
    <property type="entry name" value="Laminin subunit alpha"/>
    <property type="match status" value="1"/>
</dbReference>
<evidence type="ECO:0000313" key="16">
    <source>
        <dbReference type="WBParaSite" id="GPLIN_000018000"/>
    </source>
</evidence>
<dbReference type="InterPro" id="IPR013320">
    <property type="entry name" value="ConA-like_dom_sf"/>
</dbReference>
<evidence type="ECO:0000256" key="8">
    <source>
        <dbReference type="ARBA" id="ARBA00023180"/>
    </source>
</evidence>
<dbReference type="FunFam" id="2.10.25.10:FF:000051">
    <property type="entry name" value="Laminin subunit alpha 4"/>
    <property type="match status" value="1"/>
</dbReference>
<dbReference type="PANTHER" id="PTHR10574">
    <property type="entry name" value="NETRIN/LAMININ-RELATED"/>
    <property type="match status" value="1"/>
</dbReference>
<feature type="domain" description="Laminin EGF-like" evidence="13">
    <location>
        <begin position="1199"/>
        <end position="1245"/>
    </location>
</feature>
<feature type="disulfide bond" evidence="10">
    <location>
        <begin position="556"/>
        <end position="573"/>
    </location>
</feature>
<keyword evidence="4" id="KW-0732">Signal</keyword>
<evidence type="ECO:0000259" key="14">
    <source>
        <dbReference type="PROSITE" id="PS51115"/>
    </source>
</evidence>
<reference evidence="16" key="2">
    <citation type="submission" date="2016-06" db="UniProtKB">
        <authorList>
            <consortium name="WormBaseParasite"/>
        </authorList>
    </citation>
    <scope>IDENTIFICATION</scope>
</reference>
<feature type="domain" description="Laminin G" evidence="12">
    <location>
        <begin position="2075"/>
        <end position="2244"/>
    </location>
</feature>
<sequence>MYEAEDGRLPDGKNVRYAIDANEFRNFSWRGFVVFSTIQEEIVLDVNIHKSSVYKLLVHYRNPTEVNVELEAKLVPVHTQTSDSEQFAKAVLAPSGADPLNAFIETTSDQTFVLNPGRWNLHIRSPKRLYLDYVVLIPSEYYQGQALTERIIEPCRANETENCVELLYPPIPTAAKVQAIAELDKFEEVEPGTDNVQAILSHSPSELLPTKIGHGAHVRTDDRSKEFRVTVSVPENGIYYLLVDYHSWERTAMPVRVRVQQNDITAEGILLVNHCPYAFFCREMLSAGGRAAMLGLQKSPPATTVTLQVQPGREFSIGAVTLVKEEQWHNDLLGQKALCVRKNGVCVAQRFPQPPNSIRTEAEKSGKNVNSSIAGDKLPFQVAGEPSQLRVMALDGVQSTLDIEGVVASPDNYVFVIHYFSPDNPPILVDVLVQNERFGDALFHYCPSMSGCRAIVLDRHSGQHQFRLEDKYVLTFYANDTYQKGPIYIDYVVAVPQASYSDKVLRPLPLELSDEFVEKCAHNNFRNLPRNATDYCRQKIFSLTTEFNGAAQACDCNTQGSLDFACADYGGQCKCKPNVIGRKCDRCAAGYFNFPDCIKCKCGLNHQCDEKNGQCYCPRYVEGIACDRCVQYAYGYDALIGCQLCGCSINGSMGAEQRCDPLNGQCLCKENVGGRKCEHCLSGYYSFPECRECDCEQSGTTDDVCNDRSSKCLCKKNVVGPRCDQCRPGTFDLRKSDLYGCSECFCFRVTDRCRSSNWPIQMLRIPDEAWSLKIGNKSSTNGTIVVEDGRIVYAPESGLASDVLPMDVTFEARLQPGMDYTRMYGLHLSYAISSFPSSDRPKTFSQPDVRLYSTLSGEELEHWANEQPRNASQQFNVVVTLFPEYWLMSSGEPANRQQLMNILLRLDRIQVKASYYERPAKAVLEQFQMEMADSGAPARDEMGVLRPTASSVELCECPEAYTGPSCQECAQGYYRLPSQHGTHLIGACIPCQCHGHSGTCDPQTGICLNCQHNTDGEYCERCSEGFYGNATTGSAAACLRCPCPHPIESNNFATACAVSERGILQHCACREGYAGERCELCSPGFFGDPLVPNGECKRCDCNNNNDLSNPGACNPRTGDCALCEGNTDGRHCEYCKAWYWGDAVQAKNCTLCACNQCGSIDCNGQSAQCKCQPRVAGSLCDRCEDNAWGFDSCKGCTPCQCGFAASNSQCDLKTGQCACMPGAAGQLCDQCAHGFWNYGAHGCQKCDCEADLSMGTVCDVRTGQCHCQEGATGPRCDKCLPGYLRVPNFGCRFCDECVYALAQGTDAMNERLADLRNLLSNVSSEALTGARLNRVQKQMVELEPILERVVAANDPEAVELSTEITPTIGKLKENASASALRAERMVDLVGQLDKRLNDAYVKLGTVRAGGQQLVEQNRLAVEKIGNLKRRFETQAPLEISREELQAEAEQKMERIRKVDTNLANAVGQAQAKMQLLDSTIGRIQSVKNQREELRQSIDKNKTRLDDLNILKKAFQEQIATIKQMVTDVKKVTGAFSLFQLNALIDGIGKDRATANQNVTELQAQRVQISDLLAEIATKREVLNTHIARLGELRAQLTAGSEAALMMRKKRQTEGGSAGQEKRGLVISKVAQLEAEGQKIAGIYDATRLEAHRAIEAASVYGEIAQALLKARNGTRTAGQLVREARTQLHGVTETTKNVKNSINPLLNTIDSHVAIEVAATRAHADTLDGRLAALQPRVVQIKLDLAKASEAATELSEREGSLTEIDKIRDEADVAYQKIAPLNASFEEWKLNLYNVDARVDKLMTSSGSMNTEADTAKDQIQQVEKAIPMLSEEWEQVKQRLANTAERVDECRTKLGTLKERVATARDKANRIRLGAHFDQQRAAFLELPMPPADDLAVHNEIRFFFRTRESNGQLLFLGANNAQLSGEYIAVELDNERPKLTVSLGARSVGSMQLQTPVNDMQWRELAIKRMGRAVTFGLSKPGMDERAEEKTFTVDGPPKSVLNLFDDARHLFVGGIPRDFQLPAALQHNQFTGDLDKLRINGELVGFWNSERSQGVTGAEARKLADAEKSAESGVSFNGKGYMQKEVGAWNPRKRMAIMFSFMTFSPDGLLFFMGKDRDQLVLELVGGRISLSFDLGSGLVKLLSNGEQYNDGKWHLVQMDRQERSAKLKIDDTDKVEGESPGSMFEMSVSDAFYIGGLPSNIDARFTVHAFHGCMRNLKLDDAYVELALARATKGVQLGCVNKEVRIGTLLSERAYAQFTGLKLSTKQLQLSFRFRPAAYVTDRTVHLLTVFANNDQEEIVRLVIENGTTLVIKPHGAETDANDGAVIRAELGQHLLAGNWHHVSVQRDVQTLSVQVDDSHAEERAALIEDASDLLVIFLFTF</sequence>
<dbReference type="SUPFAM" id="SSF57196">
    <property type="entry name" value="EGF/Laminin"/>
    <property type="match status" value="8"/>
</dbReference>
<evidence type="ECO:0000256" key="1">
    <source>
        <dbReference type="ARBA" id="ARBA00004302"/>
    </source>
</evidence>
<dbReference type="SUPFAM" id="SSF49899">
    <property type="entry name" value="Concanavalin A-like lectins/glucanases"/>
    <property type="match status" value="3"/>
</dbReference>
<dbReference type="InterPro" id="IPR050440">
    <property type="entry name" value="Laminin/Netrin_ECM"/>
</dbReference>
<dbReference type="Pfam" id="PF00052">
    <property type="entry name" value="Laminin_B"/>
    <property type="match status" value="1"/>
</dbReference>
<feature type="domain" description="Laminin G" evidence="12">
    <location>
        <begin position="2250"/>
        <end position="2387"/>
    </location>
</feature>
<feature type="disulfide bond" evidence="10">
    <location>
        <begin position="695"/>
        <end position="712"/>
    </location>
</feature>
<dbReference type="GO" id="GO:0009887">
    <property type="term" value="P:animal organ morphogenesis"/>
    <property type="evidence" value="ECO:0007669"/>
    <property type="project" value="TreeGrafter"/>
</dbReference>
<evidence type="ECO:0000256" key="11">
    <source>
        <dbReference type="SAM" id="Coils"/>
    </source>
</evidence>
<dbReference type="FunFam" id="2.10.25.10:FF:000209">
    <property type="entry name" value="Laminin subunit alpha 5"/>
    <property type="match status" value="1"/>
</dbReference>
<feature type="domain" description="Laminin G" evidence="12">
    <location>
        <begin position="1876"/>
        <end position="2068"/>
    </location>
</feature>
<feature type="coiled-coil region" evidence="11">
    <location>
        <begin position="1441"/>
        <end position="1524"/>
    </location>
</feature>
<comment type="subcellular location">
    <subcellularLocation>
        <location evidence="1">Secreted</location>
        <location evidence="1">Extracellular space</location>
        <location evidence="1">Extracellular matrix</location>
        <location evidence="1">Basement membrane</location>
    </subcellularLocation>
</comment>
<feature type="disulfide bond" evidence="10">
    <location>
        <begin position="1123"/>
        <end position="1132"/>
    </location>
</feature>
<evidence type="ECO:0000256" key="5">
    <source>
        <dbReference type="ARBA" id="ARBA00022737"/>
    </source>
</evidence>
<keyword evidence="3" id="KW-0272">Extracellular matrix</keyword>
<dbReference type="Proteomes" id="UP000050741">
    <property type="component" value="Unassembled WGS sequence"/>
</dbReference>
<feature type="domain" description="Laminin IV type A" evidence="14">
    <location>
        <begin position="765"/>
        <end position="954"/>
    </location>
</feature>
<dbReference type="Pfam" id="PF24973">
    <property type="entry name" value="EGF_LMN_ATRN"/>
    <property type="match status" value="1"/>
</dbReference>
<feature type="domain" description="Laminin EGF-like" evidence="13">
    <location>
        <begin position="693"/>
        <end position="743"/>
    </location>
</feature>
<reference evidence="15" key="1">
    <citation type="submission" date="2014-05" db="EMBL/GenBank/DDBJ databases">
        <title>The genome and life-stage specific transcriptomes of Globodera pallida elucidate key aspects of plant parasitism by a cyst nematode.</title>
        <authorList>
            <person name="Cotton J.A."/>
            <person name="Lilley C.J."/>
            <person name="Jones L.M."/>
            <person name="Kikuchi T."/>
            <person name="Reid A.J."/>
            <person name="Thorpe P."/>
            <person name="Tsai I.J."/>
            <person name="Beasley H."/>
            <person name="Blok V."/>
            <person name="Cock P.J.A."/>
            <person name="Van den Akker S.E."/>
            <person name="Holroyd N."/>
            <person name="Hunt M."/>
            <person name="Mantelin S."/>
            <person name="Naghra H."/>
            <person name="Pain A."/>
            <person name="Palomares-Rius J.E."/>
            <person name="Zarowiecki M."/>
            <person name="Berriman M."/>
            <person name="Jones J.T."/>
            <person name="Urwin P.E."/>
        </authorList>
    </citation>
    <scope>NUCLEOTIDE SEQUENCE [LARGE SCALE GENOMIC DNA]</scope>
    <source>
        <strain evidence="15">Lindley</strain>
    </source>
</reference>
<evidence type="ECO:0000256" key="2">
    <source>
        <dbReference type="ARBA" id="ARBA00022525"/>
    </source>
</evidence>
<dbReference type="PROSITE" id="PS50025">
    <property type="entry name" value="LAM_G_DOMAIN"/>
    <property type="match status" value="3"/>
</dbReference>
<name>A0A183BHV2_GLOPA</name>
<keyword evidence="7 10" id="KW-1015">Disulfide bond</keyword>
<dbReference type="CDD" id="cd00110">
    <property type="entry name" value="LamG"/>
    <property type="match status" value="2"/>
</dbReference>
<feature type="disulfide bond" evidence="10">
    <location>
        <begin position="668"/>
        <end position="677"/>
    </location>
</feature>
<dbReference type="SMART" id="SM00281">
    <property type="entry name" value="LamB"/>
    <property type="match status" value="1"/>
</dbReference>
<dbReference type="Pfam" id="PF00053">
    <property type="entry name" value="EGF_laminin"/>
    <property type="match status" value="9"/>
</dbReference>
<evidence type="ECO:0000256" key="9">
    <source>
        <dbReference type="ARBA" id="ARBA00023292"/>
    </source>
</evidence>
<feature type="disulfide bond" evidence="10">
    <location>
        <begin position="1135"/>
        <end position="1149"/>
    </location>
</feature>
<feature type="domain" description="Laminin EGF-like" evidence="13">
    <location>
        <begin position="1246"/>
        <end position="1293"/>
    </location>
</feature>
<comment type="caution">
    <text evidence="10">Lacks conserved residue(s) required for the propagation of feature annotation.</text>
</comment>
<dbReference type="GO" id="GO:0009888">
    <property type="term" value="P:tissue development"/>
    <property type="evidence" value="ECO:0007669"/>
    <property type="project" value="TreeGrafter"/>
</dbReference>
<dbReference type="PRINTS" id="PR00011">
    <property type="entry name" value="EGFLAMININ"/>
</dbReference>
<dbReference type="InterPro" id="IPR000034">
    <property type="entry name" value="Laminin_IV"/>
</dbReference>
<feature type="disulfide bond" evidence="10">
    <location>
        <begin position="1248"/>
        <end position="1265"/>
    </location>
</feature>
<keyword evidence="11" id="KW-0175">Coiled coil</keyword>
<evidence type="ECO:0000256" key="4">
    <source>
        <dbReference type="ARBA" id="ARBA00022729"/>
    </source>
</evidence>
<dbReference type="Pfam" id="PF06009">
    <property type="entry name" value="Laminin_II"/>
    <property type="match status" value="1"/>
</dbReference>
<dbReference type="SMART" id="SM00181">
    <property type="entry name" value="EGF"/>
    <property type="match status" value="6"/>
</dbReference>
<dbReference type="Gene3D" id="2.60.120.200">
    <property type="match status" value="3"/>
</dbReference>
<feature type="domain" description="Laminin EGF-like" evidence="13">
    <location>
        <begin position="991"/>
        <end position="1040"/>
    </location>
</feature>
<feature type="disulfide bond" evidence="10">
    <location>
        <begin position="1010"/>
        <end position="1019"/>
    </location>
</feature>
<dbReference type="Gene3D" id="1.20.5.340">
    <property type="match status" value="1"/>
</dbReference>
<feature type="disulfide bond" evidence="10">
    <location>
        <begin position="554"/>
        <end position="566"/>
    </location>
</feature>
<evidence type="ECO:0000256" key="10">
    <source>
        <dbReference type="PROSITE-ProRule" id="PRU00460"/>
    </source>
</evidence>
<dbReference type="SMART" id="SM00282">
    <property type="entry name" value="LamG"/>
    <property type="match status" value="2"/>
</dbReference>
<evidence type="ECO:0000259" key="13">
    <source>
        <dbReference type="PROSITE" id="PS50027"/>
    </source>
</evidence>
<protein>
    <submittedName>
        <fullName evidence="16">Uncharacterized protein</fullName>
    </submittedName>
</protein>
<dbReference type="PROSITE" id="PS50027">
    <property type="entry name" value="EGF_LAM_2"/>
    <property type="match status" value="7"/>
</dbReference>
<dbReference type="SMART" id="SM00180">
    <property type="entry name" value="EGF_Lam"/>
    <property type="match status" value="11"/>
</dbReference>
<feature type="disulfide bond" evidence="10">
    <location>
        <begin position="1267"/>
        <end position="1276"/>
    </location>
</feature>
<dbReference type="FunFam" id="2.10.25.10:FF:000188">
    <property type="entry name" value="Laminin subunit gamma 2"/>
    <property type="match status" value="1"/>
</dbReference>
<dbReference type="InterPro" id="IPR010307">
    <property type="entry name" value="Laminin_dom_II"/>
</dbReference>
<dbReference type="WBParaSite" id="GPLIN_000018000">
    <property type="protein sequence ID" value="GPLIN_000018000"/>
    <property type="gene ID" value="GPLIN_000018000"/>
</dbReference>
<keyword evidence="15" id="KW-1185">Reference proteome</keyword>
<proteinExistence type="predicted"/>
<feature type="disulfide bond" evidence="10">
    <location>
        <begin position="575"/>
        <end position="584"/>
    </location>
</feature>
<dbReference type="GO" id="GO:0007155">
    <property type="term" value="P:cell adhesion"/>
    <property type="evidence" value="ECO:0007669"/>
    <property type="project" value="InterPro"/>
</dbReference>
<dbReference type="PROSITE" id="PS51115">
    <property type="entry name" value="LAMININ_IVA"/>
    <property type="match status" value="1"/>
</dbReference>